<feature type="compositionally biased region" description="Polar residues" evidence="1">
    <location>
        <begin position="115"/>
        <end position="124"/>
    </location>
</feature>
<organism evidence="2 3">
    <name type="scientific">Aulographum hederae CBS 113979</name>
    <dbReference type="NCBI Taxonomy" id="1176131"/>
    <lineage>
        <taxon>Eukaryota</taxon>
        <taxon>Fungi</taxon>
        <taxon>Dikarya</taxon>
        <taxon>Ascomycota</taxon>
        <taxon>Pezizomycotina</taxon>
        <taxon>Dothideomycetes</taxon>
        <taxon>Pleosporomycetidae</taxon>
        <taxon>Aulographales</taxon>
        <taxon>Aulographaceae</taxon>
    </lineage>
</organism>
<feature type="region of interest" description="Disordered" evidence="1">
    <location>
        <begin position="199"/>
        <end position="232"/>
    </location>
</feature>
<sequence length="232" mass="25806">MPVSEQPRRITHRSTEGIIPEAASIDGFSVSIRNSTIKHGRHQSLSTDTSTASGTYRMPPSTGHSPLAALTEGIEYSNLPDPLPPRGRVARSSLSTIVREKSRSKSRARSKVKSPTRQLRQSSAPPAELQQMEELPIRRAVFRPLELSIYMPENQLNPLPDFSSFDSKVQNLAYPAKAYMRSQTDLSNPAIPSIVQRRRSNSAHSRLQRAHAERQSQDAPPSMPMRTLYAAL</sequence>
<dbReference type="OrthoDB" id="3595619at2759"/>
<accession>A0A6G1HGZ8</accession>
<proteinExistence type="predicted"/>
<evidence type="ECO:0000256" key="1">
    <source>
        <dbReference type="SAM" id="MobiDB-lite"/>
    </source>
</evidence>
<feature type="region of interest" description="Disordered" evidence="1">
    <location>
        <begin position="77"/>
        <end position="131"/>
    </location>
</feature>
<evidence type="ECO:0000313" key="2">
    <source>
        <dbReference type="EMBL" id="KAF1992453.1"/>
    </source>
</evidence>
<dbReference type="Proteomes" id="UP000800041">
    <property type="component" value="Unassembled WGS sequence"/>
</dbReference>
<dbReference type="EMBL" id="ML977137">
    <property type="protein sequence ID" value="KAF1992453.1"/>
    <property type="molecule type" value="Genomic_DNA"/>
</dbReference>
<feature type="region of interest" description="Disordered" evidence="1">
    <location>
        <begin position="35"/>
        <end position="65"/>
    </location>
</feature>
<protein>
    <submittedName>
        <fullName evidence="2">Uncharacterized protein</fullName>
    </submittedName>
</protein>
<dbReference type="AlphaFoldDB" id="A0A6G1HGZ8"/>
<gene>
    <name evidence="2" type="ORF">K402DRAFT_6614</name>
</gene>
<keyword evidence="3" id="KW-1185">Reference proteome</keyword>
<feature type="compositionally biased region" description="Polar residues" evidence="1">
    <location>
        <begin position="43"/>
        <end position="54"/>
    </location>
</feature>
<feature type="compositionally biased region" description="Basic residues" evidence="1">
    <location>
        <begin position="104"/>
        <end position="114"/>
    </location>
</feature>
<name>A0A6G1HGZ8_9PEZI</name>
<reference evidence="2" key="1">
    <citation type="journal article" date="2020" name="Stud. Mycol.">
        <title>101 Dothideomycetes genomes: a test case for predicting lifestyles and emergence of pathogens.</title>
        <authorList>
            <person name="Haridas S."/>
            <person name="Albert R."/>
            <person name="Binder M."/>
            <person name="Bloem J."/>
            <person name="Labutti K."/>
            <person name="Salamov A."/>
            <person name="Andreopoulos B."/>
            <person name="Baker S."/>
            <person name="Barry K."/>
            <person name="Bills G."/>
            <person name="Bluhm B."/>
            <person name="Cannon C."/>
            <person name="Castanera R."/>
            <person name="Culley D."/>
            <person name="Daum C."/>
            <person name="Ezra D."/>
            <person name="Gonzalez J."/>
            <person name="Henrissat B."/>
            <person name="Kuo A."/>
            <person name="Liang C."/>
            <person name="Lipzen A."/>
            <person name="Lutzoni F."/>
            <person name="Magnuson J."/>
            <person name="Mondo S."/>
            <person name="Nolan M."/>
            <person name="Ohm R."/>
            <person name="Pangilinan J."/>
            <person name="Park H.-J."/>
            <person name="Ramirez L."/>
            <person name="Alfaro M."/>
            <person name="Sun H."/>
            <person name="Tritt A."/>
            <person name="Yoshinaga Y."/>
            <person name="Zwiers L.-H."/>
            <person name="Turgeon B."/>
            <person name="Goodwin S."/>
            <person name="Spatafora J."/>
            <person name="Crous P."/>
            <person name="Grigoriev I."/>
        </authorList>
    </citation>
    <scope>NUCLEOTIDE SEQUENCE</scope>
    <source>
        <strain evidence="2">CBS 113979</strain>
    </source>
</reference>
<feature type="compositionally biased region" description="Basic residues" evidence="1">
    <location>
        <begin position="199"/>
        <end position="209"/>
    </location>
</feature>
<evidence type="ECO:0000313" key="3">
    <source>
        <dbReference type="Proteomes" id="UP000800041"/>
    </source>
</evidence>